<feature type="domain" description="RRM" evidence="5">
    <location>
        <begin position="370"/>
        <end position="451"/>
    </location>
</feature>
<dbReference type="Pfam" id="PF00076">
    <property type="entry name" value="RRM_1"/>
    <property type="match status" value="2"/>
</dbReference>
<protein>
    <recommendedName>
        <fullName evidence="5">RRM domain-containing protein</fullName>
    </recommendedName>
</protein>
<dbReference type="SUPFAM" id="SSF54928">
    <property type="entry name" value="RNA-binding domain, RBD"/>
    <property type="match status" value="2"/>
</dbReference>
<evidence type="ECO:0000259" key="5">
    <source>
        <dbReference type="PROSITE" id="PS50102"/>
    </source>
</evidence>
<evidence type="ECO:0000256" key="1">
    <source>
        <dbReference type="ARBA" id="ARBA00022737"/>
    </source>
</evidence>
<keyword evidence="1" id="KW-0677">Repeat</keyword>
<dbReference type="EMBL" id="JAPDRL010000002">
    <property type="protein sequence ID" value="KAJ9669600.1"/>
    <property type="molecule type" value="Genomic_DNA"/>
</dbReference>
<dbReference type="InterPro" id="IPR000504">
    <property type="entry name" value="RRM_dom"/>
</dbReference>
<evidence type="ECO:0000313" key="6">
    <source>
        <dbReference type="EMBL" id="KAJ9669600.1"/>
    </source>
</evidence>
<evidence type="ECO:0000256" key="2">
    <source>
        <dbReference type="ARBA" id="ARBA00022884"/>
    </source>
</evidence>
<keyword evidence="2 3" id="KW-0694">RNA-binding</keyword>
<dbReference type="Gene3D" id="3.30.70.330">
    <property type="match status" value="2"/>
</dbReference>
<dbReference type="SMART" id="SM00360">
    <property type="entry name" value="RRM"/>
    <property type="match status" value="2"/>
</dbReference>
<feature type="region of interest" description="Disordered" evidence="4">
    <location>
        <begin position="69"/>
        <end position="97"/>
    </location>
</feature>
<dbReference type="InterPro" id="IPR035979">
    <property type="entry name" value="RBD_domain_sf"/>
</dbReference>
<comment type="caution">
    <text evidence="6">The sequence shown here is derived from an EMBL/GenBank/DDBJ whole genome shotgun (WGS) entry which is preliminary data.</text>
</comment>
<reference evidence="6" key="1">
    <citation type="submission" date="2022-10" db="EMBL/GenBank/DDBJ databases">
        <title>Culturing micro-colonial fungi from biological soil crusts in the Mojave desert and describing Neophaeococcomyces mojavensis, and introducing the new genera and species Taxawa tesnikishii.</title>
        <authorList>
            <person name="Kurbessoian T."/>
            <person name="Stajich J.E."/>
        </authorList>
    </citation>
    <scope>NUCLEOTIDE SEQUENCE</scope>
    <source>
        <strain evidence="6">TK_1</strain>
    </source>
</reference>
<dbReference type="PANTHER" id="PTHR24012">
    <property type="entry name" value="RNA BINDING PROTEIN"/>
    <property type="match status" value="1"/>
</dbReference>
<sequence>MANYTDQRQGNFAASANGFTPRAPMIGQYGATGQAHRAQTFLSAGTPMQNAGSNVAALAHSLAGMNLHPQSYGSSAKSSSQMSGSQPSNASQLSSTSSDYDGLQAFYYPGQRQVYYQPGAQAANGMPHTPAYGQMAHLMPQAAYHGYPQQMVEHSPVSNNWTPALSNGNTPTMYTPRRESFSSNDNDLPGTPFNYGGYQGPVAVYDRSPNLGFAHGGTPSPSQLGVTYAMPQVGKSPPQLSNIPMKLQLLVQQHPAIPKAIPAPSSPLKPLDSALRNSSGETNVYIRGLQPETTDEMLHSWGSRFGDIQSSKAIIDLKTNLCKGFGFIRYHNFQDAEDCIRGFHFLGYEVSFARESFYSKLKVLSDEHNTNLYVSNIPKNMNEHELALVFAPHKVCSTRVLRDPSGNGRGVGFARFESREVCEEIIKNFNNTPVNKPGCEEHLIQIRYSDTHEQKILKQHTAAARAFRANEFEWGVMQARTGSMLTADQQAALPGNEARNEFENYLQANVGSVYTPRYTMPASRPMVQTAPMIAYPTQHVFAPQAPSINCPPVVKVDGEGSSAGSDTEAKATGAPTNGADMSNTSSKAASDHE</sequence>
<feature type="region of interest" description="Disordered" evidence="4">
    <location>
        <begin position="554"/>
        <end position="593"/>
    </location>
</feature>
<dbReference type="Proteomes" id="UP001172684">
    <property type="component" value="Unassembled WGS sequence"/>
</dbReference>
<feature type="compositionally biased region" description="Low complexity" evidence="4">
    <location>
        <begin position="71"/>
        <end position="91"/>
    </location>
</feature>
<gene>
    <name evidence="6" type="ORF">H2201_000467</name>
</gene>
<organism evidence="6 7">
    <name type="scientific">Coniosporium apollinis</name>
    <dbReference type="NCBI Taxonomy" id="61459"/>
    <lineage>
        <taxon>Eukaryota</taxon>
        <taxon>Fungi</taxon>
        <taxon>Dikarya</taxon>
        <taxon>Ascomycota</taxon>
        <taxon>Pezizomycotina</taxon>
        <taxon>Dothideomycetes</taxon>
        <taxon>Dothideomycetes incertae sedis</taxon>
        <taxon>Coniosporium</taxon>
    </lineage>
</organism>
<feature type="compositionally biased region" description="Polar residues" evidence="4">
    <location>
        <begin position="579"/>
        <end position="593"/>
    </location>
</feature>
<evidence type="ECO:0000256" key="3">
    <source>
        <dbReference type="PROSITE-ProRule" id="PRU00176"/>
    </source>
</evidence>
<dbReference type="PROSITE" id="PS50102">
    <property type="entry name" value="RRM"/>
    <property type="match status" value="2"/>
</dbReference>
<evidence type="ECO:0000313" key="7">
    <source>
        <dbReference type="Proteomes" id="UP001172684"/>
    </source>
</evidence>
<feature type="domain" description="RRM" evidence="5">
    <location>
        <begin position="282"/>
        <end position="355"/>
    </location>
</feature>
<name>A0ABQ9P4T8_9PEZI</name>
<accession>A0ABQ9P4T8</accession>
<keyword evidence="7" id="KW-1185">Reference proteome</keyword>
<dbReference type="InterPro" id="IPR012677">
    <property type="entry name" value="Nucleotide-bd_a/b_plait_sf"/>
</dbReference>
<evidence type="ECO:0000256" key="4">
    <source>
        <dbReference type="SAM" id="MobiDB-lite"/>
    </source>
</evidence>
<proteinExistence type="predicted"/>